<dbReference type="SUPFAM" id="SSF46894">
    <property type="entry name" value="C-terminal effector domain of the bipartite response regulators"/>
    <property type="match status" value="1"/>
</dbReference>
<evidence type="ECO:0000313" key="9">
    <source>
        <dbReference type="Proteomes" id="UP001595867"/>
    </source>
</evidence>
<dbReference type="Gene3D" id="3.40.50.2300">
    <property type="match status" value="1"/>
</dbReference>
<dbReference type="InterPro" id="IPR001789">
    <property type="entry name" value="Sig_transdc_resp-reg_receiver"/>
</dbReference>
<dbReference type="CDD" id="cd17535">
    <property type="entry name" value="REC_NarL-like"/>
    <property type="match status" value="1"/>
</dbReference>
<dbReference type="PRINTS" id="PR00038">
    <property type="entry name" value="HTHLUXR"/>
</dbReference>
<dbReference type="PANTHER" id="PTHR43214">
    <property type="entry name" value="TWO-COMPONENT RESPONSE REGULATOR"/>
    <property type="match status" value="1"/>
</dbReference>
<dbReference type="PROSITE" id="PS50110">
    <property type="entry name" value="RESPONSE_REGULATORY"/>
    <property type="match status" value="1"/>
</dbReference>
<dbReference type="Pfam" id="PF00196">
    <property type="entry name" value="GerE"/>
    <property type="match status" value="1"/>
</dbReference>
<keyword evidence="9" id="KW-1185">Reference proteome</keyword>
<reference evidence="9" key="1">
    <citation type="journal article" date="2019" name="Int. J. Syst. Evol. Microbiol.">
        <title>The Global Catalogue of Microorganisms (GCM) 10K type strain sequencing project: providing services to taxonomists for standard genome sequencing and annotation.</title>
        <authorList>
            <consortium name="The Broad Institute Genomics Platform"/>
            <consortium name="The Broad Institute Genome Sequencing Center for Infectious Disease"/>
            <person name="Wu L."/>
            <person name="Ma J."/>
        </authorList>
    </citation>
    <scope>NUCLEOTIDE SEQUENCE [LARGE SCALE GENOMIC DNA]</scope>
    <source>
        <strain evidence="9">TBRC 5832</strain>
    </source>
</reference>
<dbReference type="SUPFAM" id="SSF52172">
    <property type="entry name" value="CheY-like"/>
    <property type="match status" value="1"/>
</dbReference>
<dbReference type="RefSeq" id="WP_378067760.1">
    <property type="nucleotide sequence ID" value="NZ_JBHSBL010000016.1"/>
</dbReference>
<dbReference type="Pfam" id="PF00072">
    <property type="entry name" value="Response_reg"/>
    <property type="match status" value="1"/>
</dbReference>
<dbReference type="PROSITE" id="PS50043">
    <property type="entry name" value="HTH_LUXR_2"/>
    <property type="match status" value="1"/>
</dbReference>
<keyword evidence="1 5" id="KW-0597">Phosphoprotein</keyword>
<evidence type="ECO:0000313" key="8">
    <source>
        <dbReference type="EMBL" id="MFC4066788.1"/>
    </source>
</evidence>
<evidence type="ECO:0000256" key="4">
    <source>
        <dbReference type="ARBA" id="ARBA00023163"/>
    </source>
</evidence>
<evidence type="ECO:0000256" key="1">
    <source>
        <dbReference type="ARBA" id="ARBA00022553"/>
    </source>
</evidence>
<keyword evidence="4" id="KW-0804">Transcription</keyword>
<dbReference type="SMART" id="SM00421">
    <property type="entry name" value="HTH_LUXR"/>
    <property type="match status" value="1"/>
</dbReference>
<dbReference type="PROSITE" id="PS00622">
    <property type="entry name" value="HTH_LUXR_1"/>
    <property type="match status" value="1"/>
</dbReference>
<evidence type="ECO:0000259" key="7">
    <source>
        <dbReference type="PROSITE" id="PS50110"/>
    </source>
</evidence>
<name>A0ABV8IV95_9ACTN</name>
<evidence type="ECO:0000259" key="6">
    <source>
        <dbReference type="PROSITE" id="PS50043"/>
    </source>
</evidence>
<dbReference type="InterPro" id="IPR000792">
    <property type="entry name" value="Tscrpt_reg_LuxR_C"/>
</dbReference>
<gene>
    <name evidence="8" type="ORF">ACFO0C_17760</name>
</gene>
<dbReference type="InterPro" id="IPR058245">
    <property type="entry name" value="NreC/VraR/RcsB-like_REC"/>
</dbReference>
<accession>A0ABV8IV95</accession>
<dbReference type="Proteomes" id="UP001595867">
    <property type="component" value="Unassembled WGS sequence"/>
</dbReference>
<dbReference type="InterPro" id="IPR039420">
    <property type="entry name" value="WalR-like"/>
</dbReference>
<dbReference type="CDD" id="cd06170">
    <property type="entry name" value="LuxR_C_like"/>
    <property type="match status" value="1"/>
</dbReference>
<feature type="modified residue" description="4-aspartylphosphate" evidence="5">
    <location>
        <position position="55"/>
    </location>
</feature>
<dbReference type="PANTHER" id="PTHR43214:SF24">
    <property type="entry name" value="TRANSCRIPTIONAL REGULATORY PROTEIN NARL-RELATED"/>
    <property type="match status" value="1"/>
</dbReference>
<feature type="domain" description="Response regulatory" evidence="7">
    <location>
        <begin position="4"/>
        <end position="128"/>
    </location>
</feature>
<keyword evidence="3" id="KW-0238">DNA-binding</keyword>
<dbReference type="SMART" id="SM00448">
    <property type="entry name" value="REC"/>
    <property type="match status" value="1"/>
</dbReference>
<evidence type="ECO:0000256" key="2">
    <source>
        <dbReference type="ARBA" id="ARBA00023015"/>
    </source>
</evidence>
<proteinExistence type="predicted"/>
<protein>
    <submittedName>
        <fullName evidence="8">Response regulator</fullName>
    </submittedName>
</protein>
<organism evidence="8 9">
    <name type="scientific">Actinoplanes subglobosus</name>
    <dbReference type="NCBI Taxonomy" id="1547892"/>
    <lineage>
        <taxon>Bacteria</taxon>
        <taxon>Bacillati</taxon>
        <taxon>Actinomycetota</taxon>
        <taxon>Actinomycetes</taxon>
        <taxon>Micromonosporales</taxon>
        <taxon>Micromonosporaceae</taxon>
        <taxon>Actinoplanes</taxon>
    </lineage>
</organism>
<dbReference type="InterPro" id="IPR011006">
    <property type="entry name" value="CheY-like_superfamily"/>
</dbReference>
<keyword evidence="2" id="KW-0805">Transcription regulation</keyword>
<evidence type="ECO:0000256" key="5">
    <source>
        <dbReference type="PROSITE-ProRule" id="PRU00169"/>
    </source>
</evidence>
<sequence>MPITLLLADDQVLVRSGLSLMLSVHPELDVVGEASSGDEAVMLTRELTPDVVLMDLNMPPGNDGGIEATRQLTADDFTPNPDYTAKVLVLTGLGDDEHVYAALRAGASGFVLKDAAPAELTTAIECVAKGNGYLAPGITRGVIASIATRPAPTGPVAGILDRLTPREREILTLMAYGMTNEEIAAQLHLAMATVKTHVCRIIMRLEVHDRTQAVVVAYQNQLVTPGSEQKLGRPRNGK</sequence>
<dbReference type="EMBL" id="JBHSBL010000016">
    <property type="protein sequence ID" value="MFC4066788.1"/>
    <property type="molecule type" value="Genomic_DNA"/>
</dbReference>
<dbReference type="InterPro" id="IPR016032">
    <property type="entry name" value="Sig_transdc_resp-reg_C-effctor"/>
</dbReference>
<feature type="domain" description="HTH luxR-type" evidence="6">
    <location>
        <begin position="156"/>
        <end position="221"/>
    </location>
</feature>
<evidence type="ECO:0000256" key="3">
    <source>
        <dbReference type="ARBA" id="ARBA00023125"/>
    </source>
</evidence>
<comment type="caution">
    <text evidence="8">The sequence shown here is derived from an EMBL/GenBank/DDBJ whole genome shotgun (WGS) entry which is preliminary data.</text>
</comment>